<comment type="subcellular location">
    <subcellularLocation>
        <location evidence="1">Cell membrane</location>
        <topology evidence="1">Lipid-anchor</topology>
        <orientation evidence="1">Cytoplasmic side</orientation>
    </subcellularLocation>
</comment>
<dbReference type="AlphaFoldDB" id="A0A9P5N8G6"/>
<keyword evidence="2" id="KW-0547">Nucleotide-binding</keyword>
<evidence type="ECO:0000256" key="1">
    <source>
        <dbReference type="ARBA" id="ARBA00004342"/>
    </source>
</evidence>
<evidence type="ECO:0000256" key="3">
    <source>
        <dbReference type="ARBA" id="ARBA00023134"/>
    </source>
</evidence>
<dbReference type="PANTHER" id="PTHR24070">
    <property type="entry name" value="RAS, DI-RAS, AND RHEB FAMILY MEMBERS OF SMALL GTPASE SUPERFAMILY"/>
    <property type="match status" value="1"/>
</dbReference>
<dbReference type="GO" id="GO:0005525">
    <property type="term" value="F:GTP binding"/>
    <property type="evidence" value="ECO:0007669"/>
    <property type="project" value="UniProtKB-KW"/>
</dbReference>
<dbReference type="Pfam" id="PF00071">
    <property type="entry name" value="Ras"/>
    <property type="match status" value="1"/>
</dbReference>
<dbReference type="InterPro" id="IPR020849">
    <property type="entry name" value="Small_GTPase_Ras-type"/>
</dbReference>
<evidence type="ECO:0000256" key="2">
    <source>
        <dbReference type="ARBA" id="ARBA00022741"/>
    </source>
</evidence>
<dbReference type="GO" id="GO:0007165">
    <property type="term" value="P:signal transduction"/>
    <property type="evidence" value="ECO:0007669"/>
    <property type="project" value="InterPro"/>
</dbReference>
<dbReference type="GO" id="GO:0003924">
    <property type="term" value="F:GTPase activity"/>
    <property type="evidence" value="ECO:0007669"/>
    <property type="project" value="InterPro"/>
</dbReference>
<dbReference type="InterPro" id="IPR027417">
    <property type="entry name" value="P-loop_NTPase"/>
</dbReference>
<accession>A0A9P5N8G6</accession>
<dbReference type="InterPro" id="IPR001806">
    <property type="entry name" value="Small_GTPase"/>
</dbReference>
<keyword evidence="3" id="KW-0342">GTP-binding</keyword>
<name>A0A9P5N8G6_GYMJU</name>
<sequence>MEDSFEKTFICDGIPVRVTILNTAGSLSDNPNILHQWIKQCDTFILVLAVDSSPSFNLLLTIYAQIVILKGGAPPCVLAGNTKKYSHQVPKDVANMMATEFGNDFYFEMPFIDNSVYFHISGMFKKAVCSWRASKVHVNKELLPIPIPVWKKKSTLFKVLDWLL</sequence>
<keyword evidence="5" id="KW-1185">Reference proteome</keyword>
<gene>
    <name evidence="4" type="ORF">CPB84DRAFT_1858915</name>
</gene>
<evidence type="ECO:0000313" key="5">
    <source>
        <dbReference type="Proteomes" id="UP000724874"/>
    </source>
</evidence>
<dbReference type="SUPFAM" id="SSF52540">
    <property type="entry name" value="P-loop containing nucleoside triphosphate hydrolases"/>
    <property type="match status" value="1"/>
</dbReference>
<dbReference type="GO" id="GO:0005886">
    <property type="term" value="C:plasma membrane"/>
    <property type="evidence" value="ECO:0007669"/>
    <property type="project" value="UniProtKB-SubCell"/>
</dbReference>
<dbReference type="Proteomes" id="UP000724874">
    <property type="component" value="Unassembled WGS sequence"/>
</dbReference>
<evidence type="ECO:0000313" key="4">
    <source>
        <dbReference type="EMBL" id="KAF8867862.1"/>
    </source>
</evidence>
<dbReference type="SMART" id="SM00173">
    <property type="entry name" value="RAS"/>
    <property type="match status" value="1"/>
</dbReference>
<dbReference type="PROSITE" id="PS51421">
    <property type="entry name" value="RAS"/>
    <property type="match status" value="1"/>
</dbReference>
<protein>
    <submittedName>
        <fullName evidence="4">Uncharacterized protein</fullName>
    </submittedName>
</protein>
<dbReference type="EMBL" id="JADNYJ010000903">
    <property type="protein sequence ID" value="KAF8867862.1"/>
    <property type="molecule type" value="Genomic_DNA"/>
</dbReference>
<reference evidence="4" key="1">
    <citation type="submission" date="2020-11" db="EMBL/GenBank/DDBJ databases">
        <authorList>
            <consortium name="DOE Joint Genome Institute"/>
            <person name="Ahrendt S."/>
            <person name="Riley R."/>
            <person name="Andreopoulos W."/>
            <person name="LaButti K."/>
            <person name="Pangilinan J."/>
            <person name="Ruiz-duenas F.J."/>
            <person name="Barrasa J.M."/>
            <person name="Sanchez-Garcia M."/>
            <person name="Camarero S."/>
            <person name="Miyauchi S."/>
            <person name="Serrano A."/>
            <person name="Linde D."/>
            <person name="Babiker R."/>
            <person name="Drula E."/>
            <person name="Ayuso-Fernandez I."/>
            <person name="Pacheco R."/>
            <person name="Padilla G."/>
            <person name="Ferreira P."/>
            <person name="Barriuso J."/>
            <person name="Kellner H."/>
            <person name="Castanera R."/>
            <person name="Alfaro M."/>
            <person name="Ramirez L."/>
            <person name="Pisabarro A.G."/>
            <person name="Kuo A."/>
            <person name="Tritt A."/>
            <person name="Lipzen A."/>
            <person name="He G."/>
            <person name="Yan M."/>
            <person name="Ng V."/>
            <person name="Cullen D."/>
            <person name="Martin F."/>
            <person name="Rosso M.-N."/>
            <person name="Henrissat B."/>
            <person name="Hibbett D."/>
            <person name="Martinez A.T."/>
            <person name="Grigoriev I.V."/>
        </authorList>
    </citation>
    <scope>NUCLEOTIDE SEQUENCE</scope>
    <source>
        <strain evidence="4">AH 44721</strain>
    </source>
</reference>
<organism evidence="4 5">
    <name type="scientific">Gymnopilus junonius</name>
    <name type="common">Spectacular rustgill mushroom</name>
    <name type="synonym">Gymnopilus spectabilis subsp. junonius</name>
    <dbReference type="NCBI Taxonomy" id="109634"/>
    <lineage>
        <taxon>Eukaryota</taxon>
        <taxon>Fungi</taxon>
        <taxon>Dikarya</taxon>
        <taxon>Basidiomycota</taxon>
        <taxon>Agaricomycotina</taxon>
        <taxon>Agaricomycetes</taxon>
        <taxon>Agaricomycetidae</taxon>
        <taxon>Agaricales</taxon>
        <taxon>Agaricineae</taxon>
        <taxon>Hymenogastraceae</taxon>
        <taxon>Gymnopilus</taxon>
    </lineage>
</organism>
<dbReference type="Gene3D" id="3.40.50.300">
    <property type="entry name" value="P-loop containing nucleotide triphosphate hydrolases"/>
    <property type="match status" value="1"/>
</dbReference>
<comment type="caution">
    <text evidence="4">The sequence shown here is derived from an EMBL/GenBank/DDBJ whole genome shotgun (WGS) entry which is preliminary data.</text>
</comment>
<proteinExistence type="predicted"/>